<dbReference type="EMBL" id="JAUCAE010000004">
    <property type="protein sequence ID" value="MDM7546128.1"/>
    <property type="molecule type" value="Genomic_DNA"/>
</dbReference>
<gene>
    <name evidence="2" type="ORF">QUD52_03640</name>
</gene>
<sequence length="64" mass="7229">MTDTFKHYFSFVLGLILLVISVSLFTGYLQILLGSIGGISLMIGLYFLLKIKIKSFLRKVRGDE</sequence>
<feature type="transmembrane region" description="Helical" evidence="1">
    <location>
        <begin position="7"/>
        <end position="25"/>
    </location>
</feature>
<protein>
    <submittedName>
        <fullName evidence="2">Uncharacterized protein</fullName>
    </submittedName>
</protein>
<reference evidence="2" key="1">
    <citation type="submission" date="2023-06" db="EMBL/GenBank/DDBJ databases">
        <title>Draft Genome Sequences of lactic acid bacteria strains isolated from fermented milk products.</title>
        <authorList>
            <person name="Elcheninov A.G."/>
            <person name="Klyukina A."/>
            <person name="Zayulina K.S."/>
            <person name="Gavirova L.A."/>
            <person name="Shcherbakova P.A."/>
            <person name="Shestakov A.I."/>
            <person name="Kublanov I.V."/>
            <person name="Kochetkova T.V."/>
        </authorList>
    </citation>
    <scope>NUCLEOTIDE SEQUENCE</scope>
    <source>
        <strain evidence="2">TOM.142</strain>
    </source>
</reference>
<evidence type="ECO:0000313" key="3">
    <source>
        <dbReference type="Proteomes" id="UP001240905"/>
    </source>
</evidence>
<evidence type="ECO:0000256" key="1">
    <source>
        <dbReference type="SAM" id="Phobius"/>
    </source>
</evidence>
<accession>A0AAW7J5E1</accession>
<name>A0AAW7J5E1_9LACT</name>
<keyword evidence="1" id="KW-0472">Membrane</keyword>
<comment type="caution">
    <text evidence="2">The sequence shown here is derived from an EMBL/GenBank/DDBJ whole genome shotgun (WGS) entry which is preliminary data.</text>
</comment>
<keyword evidence="1" id="KW-1133">Transmembrane helix</keyword>
<dbReference type="AlphaFoldDB" id="A0AAW7J5E1"/>
<keyword evidence="1" id="KW-0812">Transmembrane</keyword>
<evidence type="ECO:0000313" key="2">
    <source>
        <dbReference type="EMBL" id="MDM7546128.1"/>
    </source>
</evidence>
<organism evidence="2 3">
    <name type="scientific">Lactococcus lactis</name>
    <dbReference type="NCBI Taxonomy" id="1358"/>
    <lineage>
        <taxon>Bacteria</taxon>
        <taxon>Bacillati</taxon>
        <taxon>Bacillota</taxon>
        <taxon>Bacilli</taxon>
        <taxon>Lactobacillales</taxon>
        <taxon>Streptococcaceae</taxon>
        <taxon>Lactococcus</taxon>
    </lineage>
</organism>
<dbReference type="RefSeq" id="WP_289448424.1">
    <property type="nucleotide sequence ID" value="NZ_JAUCAE010000004.1"/>
</dbReference>
<proteinExistence type="predicted"/>
<feature type="transmembrane region" description="Helical" evidence="1">
    <location>
        <begin position="31"/>
        <end position="49"/>
    </location>
</feature>
<dbReference type="Proteomes" id="UP001240905">
    <property type="component" value="Unassembled WGS sequence"/>
</dbReference>